<keyword evidence="1" id="KW-0812">Transmembrane</keyword>
<dbReference type="Pfam" id="PF03956">
    <property type="entry name" value="Lys_export"/>
    <property type="match status" value="1"/>
</dbReference>
<feature type="transmembrane region" description="Helical" evidence="1">
    <location>
        <begin position="33"/>
        <end position="52"/>
    </location>
</feature>
<evidence type="ECO:0000313" key="3">
    <source>
        <dbReference type="Proteomes" id="UP000651085"/>
    </source>
</evidence>
<dbReference type="InterPro" id="IPR005642">
    <property type="entry name" value="LysO"/>
</dbReference>
<dbReference type="RefSeq" id="WP_262435028.1">
    <property type="nucleotide sequence ID" value="NZ_JACRTF010000001.1"/>
</dbReference>
<feature type="transmembrane region" description="Helical" evidence="1">
    <location>
        <begin position="6"/>
        <end position="21"/>
    </location>
</feature>
<organism evidence="2 3">
    <name type="scientific">Jilunia laotingensis</name>
    <dbReference type="NCBI Taxonomy" id="2763675"/>
    <lineage>
        <taxon>Bacteria</taxon>
        <taxon>Pseudomonadati</taxon>
        <taxon>Bacteroidota</taxon>
        <taxon>Bacteroidia</taxon>
        <taxon>Bacteroidales</taxon>
        <taxon>Bacteroidaceae</taxon>
        <taxon>Jilunia</taxon>
    </lineage>
</organism>
<keyword evidence="1" id="KW-1133">Transmembrane helix</keyword>
<dbReference type="Proteomes" id="UP000651085">
    <property type="component" value="Unassembled WGS sequence"/>
</dbReference>
<protein>
    <submittedName>
        <fullName evidence="2">LysO family transporter</fullName>
    </submittedName>
</protein>
<dbReference type="GO" id="GO:0015661">
    <property type="term" value="F:L-lysine efflux transmembrane transporter activity"/>
    <property type="evidence" value="ECO:0007669"/>
    <property type="project" value="InterPro"/>
</dbReference>
<feature type="transmembrane region" description="Helical" evidence="1">
    <location>
        <begin position="64"/>
        <end position="86"/>
    </location>
</feature>
<keyword evidence="3" id="KW-1185">Reference proteome</keyword>
<gene>
    <name evidence="2" type="ORF">H8744_11825</name>
</gene>
<dbReference type="AlphaFoldDB" id="A0A926F3C9"/>
<keyword evidence="1" id="KW-0472">Membrane</keyword>
<reference evidence="2" key="1">
    <citation type="submission" date="2020-08" db="EMBL/GenBank/DDBJ databases">
        <title>Genome public.</title>
        <authorList>
            <person name="Liu C."/>
            <person name="Sun Q."/>
        </authorList>
    </citation>
    <scope>NUCLEOTIDE SEQUENCE</scope>
    <source>
        <strain evidence="2">N12</strain>
    </source>
</reference>
<comment type="caution">
    <text evidence="2">The sequence shown here is derived from an EMBL/GenBank/DDBJ whole genome shotgun (WGS) entry which is preliminary data.</text>
</comment>
<evidence type="ECO:0000256" key="1">
    <source>
        <dbReference type="SAM" id="Phobius"/>
    </source>
</evidence>
<evidence type="ECO:0000313" key="2">
    <source>
        <dbReference type="EMBL" id="MBC8593921.1"/>
    </source>
</evidence>
<name>A0A926F3C9_9BACT</name>
<dbReference type="EMBL" id="JACRTF010000001">
    <property type="protein sequence ID" value="MBC8593921.1"/>
    <property type="molecule type" value="Genomic_DNA"/>
</dbReference>
<sequence>MFSIISVMFAGIGIGYVLRNLKFLQKVEKTTSVTIFLLLFVLGVSIGSNSLIINNLGKFGSQAIILASLSIFGSMLASLVVFRLFFKKGGDSHEG</sequence>
<proteinExistence type="predicted"/>
<accession>A0A926F3C9</accession>